<accession>A0A0A6PNL0</accession>
<dbReference type="Pfam" id="PF13304">
    <property type="entry name" value="AAA_21"/>
    <property type="match status" value="1"/>
</dbReference>
<proteinExistence type="predicted"/>
<evidence type="ECO:0008006" key="5">
    <source>
        <dbReference type="Google" id="ProtNLM"/>
    </source>
</evidence>
<dbReference type="Gene3D" id="3.40.50.300">
    <property type="entry name" value="P-loop containing nucleotide triphosphate hydrolases"/>
    <property type="match status" value="1"/>
</dbReference>
<feature type="domain" description="ATPase AAA-type core" evidence="2">
    <location>
        <begin position="23"/>
        <end position="306"/>
    </location>
</feature>
<dbReference type="SUPFAM" id="SSF52540">
    <property type="entry name" value="P-loop containing nucleoside triphosphate hydrolases"/>
    <property type="match status" value="1"/>
</dbReference>
<feature type="domain" description="DUF3696" evidence="1">
    <location>
        <begin position="317"/>
        <end position="369"/>
    </location>
</feature>
<dbReference type="Pfam" id="PF12476">
    <property type="entry name" value="DUF3696"/>
    <property type="match status" value="1"/>
</dbReference>
<evidence type="ECO:0000259" key="2">
    <source>
        <dbReference type="Pfam" id="PF13304"/>
    </source>
</evidence>
<dbReference type="PANTHER" id="PTHR43581">
    <property type="entry name" value="ATP/GTP PHOSPHATASE"/>
    <property type="match status" value="1"/>
</dbReference>
<sequence>MITNIYLQNFKAFSEAEIPPCQLNIFTGLNGMGKSTFLQSLLLLRQSYRQKTLLDKGLLLNGEYIEIGKGKDAYAMYGTAEKLITFEVEWDEEIELRGEFQSRDELDLLPTHQLQVSDQKVWQQALFQDRWQYLNTERVSPKTFFPASAYHIEQIHTLGNHGEFTTHFIAKNQRKDIPIKALAHPKANSLALLAQLDAWLGEITPNVRLTSVLYDEFEIARLSYKFEVGEEFTEDMKPTNVGFGLTYVLPVVTAVLFASPGDLLIIENPESHLHPQGQARLGKLFAQAAEQGVQLFIETHSDHVLNGVRVATKQQLISPEKVGIFFFERHWETDEHCTDIIQPIIDENGRINKWPPGFFDEWGNQLDELLK</sequence>
<dbReference type="InterPro" id="IPR014592">
    <property type="entry name" value="P-loop_UCP034888"/>
</dbReference>
<protein>
    <recommendedName>
        <fullName evidence="5">DUF3696 domain-containing protein</fullName>
    </recommendedName>
</protein>
<gene>
    <name evidence="3" type="ORF">PN36_14605</name>
</gene>
<evidence type="ECO:0000313" key="3">
    <source>
        <dbReference type="EMBL" id="KHD11824.1"/>
    </source>
</evidence>
<comment type="caution">
    <text evidence="3">The sequence shown here is derived from an EMBL/GenBank/DDBJ whole genome shotgun (WGS) entry which is preliminary data.</text>
</comment>
<dbReference type="GO" id="GO:0005524">
    <property type="term" value="F:ATP binding"/>
    <property type="evidence" value="ECO:0007669"/>
    <property type="project" value="InterPro"/>
</dbReference>
<keyword evidence="4" id="KW-1185">Reference proteome</keyword>
<reference evidence="3 4" key="1">
    <citation type="journal article" date="2016" name="Front. Microbiol.">
        <title>Single-Cell (Meta-)Genomics of a Dimorphic Candidatus Thiomargarita nelsonii Reveals Genomic Plasticity.</title>
        <authorList>
            <person name="Flood B.E."/>
            <person name="Fliss P."/>
            <person name="Jones D.S."/>
            <person name="Dick G.J."/>
            <person name="Jain S."/>
            <person name="Kaster A.K."/>
            <person name="Winkel M."/>
            <person name="Mussmann M."/>
            <person name="Bailey J."/>
        </authorList>
    </citation>
    <scope>NUCLEOTIDE SEQUENCE [LARGE SCALE GENOMIC DNA]</scope>
    <source>
        <strain evidence="3">Hydrate Ridge</strain>
    </source>
</reference>
<dbReference type="InterPro" id="IPR051396">
    <property type="entry name" value="Bact_Antivir_Def_Nuclease"/>
</dbReference>
<dbReference type="PANTHER" id="PTHR43581:SF2">
    <property type="entry name" value="EXCINUCLEASE ATPASE SUBUNIT"/>
    <property type="match status" value="1"/>
</dbReference>
<dbReference type="Proteomes" id="UP000030428">
    <property type="component" value="Unassembled WGS sequence"/>
</dbReference>
<evidence type="ECO:0000313" key="4">
    <source>
        <dbReference type="Proteomes" id="UP000030428"/>
    </source>
</evidence>
<dbReference type="AlphaFoldDB" id="A0A0A6PNL0"/>
<dbReference type="InterPro" id="IPR027417">
    <property type="entry name" value="P-loop_NTPase"/>
</dbReference>
<dbReference type="EMBL" id="JSZA02000050">
    <property type="protein sequence ID" value="KHD11824.1"/>
    <property type="molecule type" value="Genomic_DNA"/>
</dbReference>
<dbReference type="InterPro" id="IPR003959">
    <property type="entry name" value="ATPase_AAA_core"/>
</dbReference>
<dbReference type="GO" id="GO:0016887">
    <property type="term" value="F:ATP hydrolysis activity"/>
    <property type="evidence" value="ECO:0007669"/>
    <property type="project" value="InterPro"/>
</dbReference>
<evidence type="ECO:0000259" key="1">
    <source>
        <dbReference type="Pfam" id="PF12476"/>
    </source>
</evidence>
<dbReference type="InterPro" id="IPR022532">
    <property type="entry name" value="DUF3696"/>
</dbReference>
<organism evidence="3 4">
    <name type="scientific">Candidatus Thiomargarita nelsonii</name>
    <dbReference type="NCBI Taxonomy" id="1003181"/>
    <lineage>
        <taxon>Bacteria</taxon>
        <taxon>Pseudomonadati</taxon>
        <taxon>Pseudomonadota</taxon>
        <taxon>Gammaproteobacteria</taxon>
        <taxon>Thiotrichales</taxon>
        <taxon>Thiotrichaceae</taxon>
        <taxon>Thiomargarita</taxon>
    </lineage>
</organism>
<name>A0A0A6PNL0_9GAMM</name>
<dbReference type="PIRSF" id="PIRSF034888">
    <property type="entry name" value="P-loop_UCP034888"/>
    <property type="match status" value="1"/>
</dbReference>